<evidence type="ECO:0000256" key="1">
    <source>
        <dbReference type="SAM" id="MobiDB-lite"/>
    </source>
</evidence>
<dbReference type="EMBL" id="JANPWB010000013">
    <property type="protein sequence ID" value="KAJ1109024.1"/>
    <property type="molecule type" value="Genomic_DNA"/>
</dbReference>
<sequence>MRVPQHLRGDPVGCRTPPPERDKSRMVVAADGTFTLENPEVTMESNQSLEEEDDGSQITASTTDTQEKQPRCSVSHTK</sequence>
<reference evidence="2" key="1">
    <citation type="journal article" date="2022" name="bioRxiv">
        <title>Sequencing and chromosome-scale assembly of the giantPleurodeles waltlgenome.</title>
        <authorList>
            <person name="Brown T."/>
            <person name="Elewa A."/>
            <person name="Iarovenko S."/>
            <person name="Subramanian E."/>
            <person name="Araus A.J."/>
            <person name="Petzold A."/>
            <person name="Susuki M."/>
            <person name="Suzuki K.-i.T."/>
            <person name="Hayashi T."/>
            <person name="Toyoda A."/>
            <person name="Oliveira C."/>
            <person name="Osipova E."/>
            <person name="Leigh N.D."/>
            <person name="Simon A."/>
            <person name="Yun M.H."/>
        </authorList>
    </citation>
    <scope>NUCLEOTIDE SEQUENCE</scope>
    <source>
        <strain evidence="2">20211129_DDA</strain>
        <tissue evidence="2">Liver</tissue>
    </source>
</reference>
<dbReference type="Proteomes" id="UP001066276">
    <property type="component" value="Chromosome 9"/>
</dbReference>
<protein>
    <submittedName>
        <fullName evidence="2">Uncharacterized protein</fullName>
    </submittedName>
</protein>
<keyword evidence="3" id="KW-1185">Reference proteome</keyword>
<feature type="region of interest" description="Disordered" evidence="1">
    <location>
        <begin position="1"/>
        <end position="78"/>
    </location>
</feature>
<proteinExistence type="predicted"/>
<name>A0AAV7N2W5_PLEWA</name>
<comment type="caution">
    <text evidence="2">The sequence shown here is derived from an EMBL/GenBank/DDBJ whole genome shotgun (WGS) entry which is preliminary data.</text>
</comment>
<dbReference type="AlphaFoldDB" id="A0AAV7N2W5"/>
<evidence type="ECO:0000313" key="2">
    <source>
        <dbReference type="EMBL" id="KAJ1109024.1"/>
    </source>
</evidence>
<accession>A0AAV7N2W5</accession>
<gene>
    <name evidence="2" type="ORF">NDU88_006393</name>
</gene>
<evidence type="ECO:0000313" key="3">
    <source>
        <dbReference type="Proteomes" id="UP001066276"/>
    </source>
</evidence>
<organism evidence="2 3">
    <name type="scientific">Pleurodeles waltl</name>
    <name type="common">Iberian ribbed newt</name>
    <dbReference type="NCBI Taxonomy" id="8319"/>
    <lineage>
        <taxon>Eukaryota</taxon>
        <taxon>Metazoa</taxon>
        <taxon>Chordata</taxon>
        <taxon>Craniata</taxon>
        <taxon>Vertebrata</taxon>
        <taxon>Euteleostomi</taxon>
        <taxon>Amphibia</taxon>
        <taxon>Batrachia</taxon>
        <taxon>Caudata</taxon>
        <taxon>Salamandroidea</taxon>
        <taxon>Salamandridae</taxon>
        <taxon>Pleurodelinae</taxon>
        <taxon>Pleurodeles</taxon>
    </lineage>
</organism>